<evidence type="ECO:0000313" key="2">
    <source>
        <dbReference type="EMBL" id="PQO39348.1"/>
    </source>
</evidence>
<gene>
    <name evidence="2" type="ORF">C5Y96_05700</name>
</gene>
<dbReference type="AlphaFoldDB" id="A0A2S8G4H7"/>
<reference evidence="2 3" key="1">
    <citation type="submission" date="2018-02" db="EMBL/GenBank/DDBJ databases">
        <title>Comparative genomes isolates from brazilian mangrove.</title>
        <authorList>
            <person name="Araujo J.E."/>
            <person name="Taketani R.G."/>
            <person name="Silva M.C.P."/>
            <person name="Loureco M.V."/>
            <person name="Andreote F.D."/>
        </authorList>
    </citation>
    <scope>NUCLEOTIDE SEQUENCE [LARGE SCALE GENOMIC DNA]</scope>
    <source>
        <strain evidence="2 3">HEX-2 MGV</strain>
    </source>
</reference>
<dbReference type="Pfam" id="PF25138">
    <property type="entry name" value="Phage_H_T_join_3"/>
    <property type="match status" value="1"/>
</dbReference>
<evidence type="ECO:0000313" key="3">
    <source>
        <dbReference type="Proteomes" id="UP000240009"/>
    </source>
</evidence>
<name>A0A2S8G4H7_9BACT</name>
<protein>
    <recommendedName>
        <fullName evidence="1">Phage head-tail joining protein domain-containing protein</fullName>
    </recommendedName>
</protein>
<dbReference type="EMBL" id="PUIA01000016">
    <property type="protein sequence ID" value="PQO39348.1"/>
    <property type="molecule type" value="Genomic_DNA"/>
</dbReference>
<organism evidence="2 3">
    <name type="scientific">Blastopirellula marina</name>
    <dbReference type="NCBI Taxonomy" id="124"/>
    <lineage>
        <taxon>Bacteria</taxon>
        <taxon>Pseudomonadati</taxon>
        <taxon>Planctomycetota</taxon>
        <taxon>Planctomycetia</taxon>
        <taxon>Pirellulales</taxon>
        <taxon>Pirellulaceae</taxon>
        <taxon>Blastopirellula</taxon>
    </lineage>
</organism>
<dbReference type="RefSeq" id="WP_105350758.1">
    <property type="nucleotide sequence ID" value="NZ_PUIA01000016.1"/>
</dbReference>
<feature type="domain" description="Phage head-tail joining protein" evidence="1">
    <location>
        <begin position="17"/>
        <end position="126"/>
    </location>
</feature>
<evidence type="ECO:0000259" key="1">
    <source>
        <dbReference type="Pfam" id="PF25138"/>
    </source>
</evidence>
<dbReference type="Proteomes" id="UP000240009">
    <property type="component" value="Unassembled WGS sequence"/>
</dbReference>
<dbReference type="InterPro" id="IPR056942">
    <property type="entry name" value="Phage_H_T_join"/>
</dbReference>
<sequence>MQNLLANMARQAVRLAIAATSTTVTISRGGTTSDPIKVGRGRSVTQFVSAGDAFTDDEAREDFIVWPADYDLGSGPVEPAEGDRITIDDGVNTVVYEVTPLPPERGYRYTDRFRTAWRIHTLIVDEQASE</sequence>
<comment type="caution">
    <text evidence="2">The sequence shown here is derived from an EMBL/GenBank/DDBJ whole genome shotgun (WGS) entry which is preliminary data.</text>
</comment>
<proteinExistence type="predicted"/>
<accession>A0A2S8G4H7</accession>